<dbReference type="Pfam" id="PF00057">
    <property type="entry name" value="Ldl_recept_a"/>
    <property type="match status" value="1"/>
</dbReference>
<evidence type="ECO:0000256" key="2">
    <source>
        <dbReference type="PROSITE-ProRule" id="PRU00124"/>
    </source>
</evidence>
<accession>A0A0K2UW67</accession>
<feature type="transmembrane region" description="Helical" evidence="3">
    <location>
        <begin position="46"/>
        <end position="66"/>
    </location>
</feature>
<dbReference type="InterPro" id="IPR002172">
    <property type="entry name" value="LDrepeatLR_classA_rpt"/>
</dbReference>
<keyword evidence="3" id="KW-0472">Membrane</keyword>
<organism evidence="4">
    <name type="scientific">Lepeophtheirus salmonis</name>
    <name type="common">Salmon louse</name>
    <name type="synonym">Caligus salmonis</name>
    <dbReference type="NCBI Taxonomy" id="72036"/>
    <lineage>
        <taxon>Eukaryota</taxon>
        <taxon>Metazoa</taxon>
        <taxon>Ecdysozoa</taxon>
        <taxon>Arthropoda</taxon>
        <taxon>Crustacea</taxon>
        <taxon>Multicrustacea</taxon>
        <taxon>Hexanauplia</taxon>
        <taxon>Copepoda</taxon>
        <taxon>Siphonostomatoida</taxon>
        <taxon>Caligidae</taxon>
        <taxon>Lepeophtheirus</taxon>
    </lineage>
</organism>
<dbReference type="SUPFAM" id="SSF49854">
    <property type="entry name" value="Spermadhesin, CUB domain"/>
    <property type="match status" value="1"/>
</dbReference>
<dbReference type="InterPro" id="IPR042333">
    <property type="entry name" value="LRAD2/Mig-13-like"/>
</dbReference>
<name>A0A0K2UW67_LEPSM</name>
<evidence type="ECO:0000256" key="3">
    <source>
        <dbReference type="SAM" id="Phobius"/>
    </source>
</evidence>
<dbReference type="EMBL" id="HACA01024565">
    <property type="protein sequence ID" value="CDW41926.1"/>
    <property type="molecule type" value="Transcribed_RNA"/>
</dbReference>
<dbReference type="SMART" id="SM00192">
    <property type="entry name" value="LDLa"/>
    <property type="match status" value="1"/>
</dbReference>
<dbReference type="Gene3D" id="4.10.400.10">
    <property type="entry name" value="Low-density Lipoprotein Receptor"/>
    <property type="match status" value="1"/>
</dbReference>
<sequence>MRRKRGRRMINFGFQNGSIRLLGEDDQEEEEEEDGRFRRRKGRVRAALSPSPLGSLHLLFVFILLLSNIDPLKSGVSAIKNEFLPISTLCERSQKSFLSNIPRPIDGAVIESRNERDVDCVVTFQTESILERFMLRFEDLKIDCNDHLYIFDGAHAIGNHRAIISCDKTKDSVGHGGVIFTRTNFVTLKYVTDSWGMDLNGFKLVITAFKDGKKTGCREGFSCDDRLCINKDLVCDTVNHCGDGEDERSSQFCSLKRTGHLFSAIMSIGRICPCLETKDSLSAEPARQQKGLSFLPLFMDDTSMVAIALAIILLLLAGIVAVWISFCRKTRARNNSSATAASYQMNPGPRGKGLNGMMTTGIGATNDLRLSENSATTRFVGGNNLTVTTINPDSGNGSPPAERRGCKIKYFNPILRWWAEKLLPQLQ</sequence>
<dbReference type="PANTHER" id="PTHR24652:SF69">
    <property type="entry name" value="CUB DOMAIN-CONTAINING PROTEIN"/>
    <property type="match status" value="1"/>
</dbReference>
<dbReference type="InterPro" id="IPR036055">
    <property type="entry name" value="LDL_receptor-like_sf"/>
</dbReference>
<dbReference type="Gene3D" id="2.60.120.290">
    <property type="entry name" value="Spermadhesin, CUB domain"/>
    <property type="match status" value="1"/>
</dbReference>
<evidence type="ECO:0000313" key="4">
    <source>
        <dbReference type="EMBL" id="CDW41926.1"/>
    </source>
</evidence>
<dbReference type="InterPro" id="IPR035914">
    <property type="entry name" value="Sperma_CUB_dom_sf"/>
</dbReference>
<evidence type="ECO:0000256" key="1">
    <source>
        <dbReference type="ARBA" id="ARBA00023157"/>
    </source>
</evidence>
<dbReference type="PROSITE" id="PS01209">
    <property type="entry name" value="LDLRA_1"/>
    <property type="match status" value="1"/>
</dbReference>
<reference evidence="4" key="1">
    <citation type="submission" date="2014-05" db="EMBL/GenBank/DDBJ databases">
        <authorList>
            <person name="Chronopoulou M."/>
        </authorList>
    </citation>
    <scope>NUCLEOTIDE SEQUENCE</scope>
    <source>
        <tissue evidence="4">Whole organism</tissue>
    </source>
</reference>
<protein>
    <submittedName>
        <fullName evidence="4">Putative LOC100164329 [Acyrthosiphon pisum]</fullName>
    </submittedName>
</protein>
<dbReference type="SUPFAM" id="SSF57424">
    <property type="entry name" value="LDL receptor-like module"/>
    <property type="match status" value="1"/>
</dbReference>
<keyword evidence="3" id="KW-0812">Transmembrane</keyword>
<feature type="disulfide bond" evidence="2">
    <location>
        <begin position="223"/>
        <end position="241"/>
    </location>
</feature>
<dbReference type="AlphaFoldDB" id="A0A0K2UW67"/>
<keyword evidence="1 2" id="KW-1015">Disulfide bond</keyword>
<dbReference type="InterPro" id="IPR023415">
    <property type="entry name" value="LDLR_class-A_CS"/>
</dbReference>
<dbReference type="PANTHER" id="PTHR24652">
    <property type="entry name" value="LOW-DENSITY LIPOPROTEIN RECEPTOR CLASS A DOMAIN-CONTAINING PROTEIN 2"/>
    <property type="match status" value="1"/>
</dbReference>
<dbReference type="OrthoDB" id="6514358at2759"/>
<feature type="transmembrane region" description="Helical" evidence="3">
    <location>
        <begin position="304"/>
        <end position="326"/>
    </location>
</feature>
<comment type="caution">
    <text evidence="2">Lacks conserved residue(s) required for the propagation of feature annotation.</text>
</comment>
<proteinExistence type="predicted"/>
<keyword evidence="3" id="KW-1133">Transmembrane helix</keyword>
<dbReference type="CDD" id="cd00112">
    <property type="entry name" value="LDLa"/>
    <property type="match status" value="1"/>
</dbReference>
<dbReference type="PROSITE" id="PS50068">
    <property type="entry name" value="LDLRA_2"/>
    <property type="match status" value="1"/>
</dbReference>